<comment type="subcellular location">
    <subcellularLocation>
        <location evidence="1">Cell membrane</location>
        <topology evidence="1">Peripheral membrane protein</topology>
        <orientation evidence="1">Cytoplasmic side</orientation>
    </subcellularLocation>
</comment>
<dbReference type="SUPFAM" id="SSF50729">
    <property type="entry name" value="PH domain-like"/>
    <property type="match status" value="1"/>
</dbReference>
<dbReference type="InterPro" id="IPR011993">
    <property type="entry name" value="PH-like_dom_sf"/>
</dbReference>
<evidence type="ECO:0000256" key="1">
    <source>
        <dbReference type="ARBA" id="ARBA00004413"/>
    </source>
</evidence>
<dbReference type="GO" id="GO:0009966">
    <property type="term" value="P:regulation of signal transduction"/>
    <property type="evidence" value="ECO:0007669"/>
    <property type="project" value="TreeGrafter"/>
</dbReference>
<dbReference type="Proteomes" id="UP000614601">
    <property type="component" value="Unassembled WGS sequence"/>
</dbReference>
<comment type="caution">
    <text evidence="7">The sequence shown here is derived from an EMBL/GenBank/DDBJ whole genome shotgun (WGS) entry which is preliminary data.</text>
</comment>
<dbReference type="Pfam" id="PF00169">
    <property type="entry name" value="PH"/>
    <property type="match status" value="1"/>
</dbReference>
<dbReference type="InterPro" id="IPR039888">
    <property type="entry name" value="Melted-like"/>
</dbReference>
<dbReference type="SUPFAM" id="SSF48371">
    <property type="entry name" value="ARM repeat"/>
    <property type="match status" value="1"/>
</dbReference>
<dbReference type="InterPro" id="IPR016024">
    <property type="entry name" value="ARM-type_fold"/>
</dbReference>
<dbReference type="OrthoDB" id="5869902at2759"/>
<feature type="domain" description="PH" evidence="6">
    <location>
        <begin position="771"/>
        <end position="877"/>
    </location>
</feature>
<name>A0A811K6I0_9BILA</name>
<feature type="compositionally biased region" description="Basic and acidic residues" evidence="5">
    <location>
        <begin position="477"/>
        <end position="487"/>
    </location>
</feature>
<comment type="similarity">
    <text evidence="2">Belongs to the MELT/VEPH family.</text>
</comment>
<proteinExistence type="inferred from homology"/>
<dbReference type="GO" id="GO:0005886">
    <property type="term" value="C:plasma membrane"/>
    <property type="evidence" value="ECO:0007669"/>
    <property type="project" value="UniProtKB-SubCell"/>
</dbReference>
<feature type="region of interest" description="Disordered" evidence="5">
    <location>
        <begin position="444"/>
        <end position="498"/>
    </location>
</feature>
<dbReference type="AlphaFoldDB" id="A0A811K6I0"/>
<dbReference type="GO" id="GO:0010314">
    <property type="term" value="F:phosphatidylinositol-5-phosphate binding"/>
    <property type="evidence" value="ECO:0007669"/>
    <property type="project" value="TreeGrafter"/>
</dbReference>
<evidence type="ECO:0000256" key="3">
    <source>
        <dbReference type="ARBA" id="ARBA00022475"/>
    </source>
</evidence>
<evidence type="ECO:0000313" key="7">
    <source>
        <dbReference type="EMBL" id="CAD5211004.1"/>
    </source>
</evidence>
<dbReference type="InterPro" id="IPR001849">
    <property type="entry name" value="PH_domain"/>
</dbReference>
<reference evidence="7" key="1">
    <citation type="submission" date="2020-09" db="EMBL/GenBank/DDBJ databases">
        <authorList>
            <person name="Kikuchi T."/>
        </authorList>
    </citation>
    <scope>NUCLEOTIDE SEQUENCE</scope>
    <source>
        <strain evidence="7">SH1</strain>
    </source>
</reference>
<evidence type="ECO:0000259" key="6">
    <source>
        <dbReference type="PROSITE" id="PS50003"/>
    </source>
</evidence>
<sequence length="884" mass="100221">MHSLAPSDPDLNPVRSEFGDVSDSILGRILNYKQHHRAAQLFAVSDYDIITELHPALSKIKAIVSQDDYCHSVQDQSVVELVLSRITAAIRETNCIETYAPSLIDLFETCLLNAKTQKRHQNAHEKLAGELMSTLFLYHSKQSVMTVTIPSTIEALDSKNVELVRNATSYLSLGAVHNGRILAQYAVRIISKVLKGNHPLVRVLPQIYPENKEPFHAHLSQLLELLYNVNTDQSEQLSLLQLISMIAGFKPDLIVPHLSEFDDFLLNPNTCSSALVIFVSLISCGRVGCITGQLVPLRRAVQQHGISQHNLLTIAKILSVVARSNQQMASVATQDVISIMGKLSASNLPTVFKELEEIAKVYPSAVSASTAQMREFVNSNPSLLSVYSRIQTSTANLMKEEECKSMTSSYHHITPPPFLLPNDPAPMRDRVSVVTLQDENVQNLDRNTQTLAETYRQRNSGTSLRKSQNSMTGSHYQPEDGNKDYESMSKSATLPPTLLPRLPDNIYDGIRIREDGRVRPLSHYMRPRGQITDAKTTTTFPVLDKRGHLSGSSVRMVDEHQRAHRACSSETFVKKQDEGNTLTREERGDVVKKFVEHRRSKIKRYVNELTYQYPIPIKCTVEGVKGSKTRMRVHFSCQLMGPHCLFDNFEQLFVFKTKYPAIWLHLMFLQVQVAHIYHTNQVLDQESAEFKTLQNCWECLSKNVTNLKPFVTLVTSAFPGHKEQSQMLKELQESRFFDSFVYIASEHKWACFSCAHPDKTRTLLKARDPRIPILEGQLKEKKGKWKLFNRWHTKYFTLSSAALIISNENQKRLPYASPSIDLCKIKSVRSLTRGKKARKSLPRAFEVLTEDDHSFVLKAKNQNKAEEWFHSIQIAVAQAQKTSR</sequence>
<gene>
    <name evidence="7" type="ORF">BOKJ2_LOCUS3477</name>
</gene>
<feature type="compositionally biased region" description="Polar residues" evidence="5">
    <location>
        <begin position="444"/>
        <end position="475"/>
    </location>
</feature>
<evidence type="ECO:0000256" key="2">
    <source>
        <dbReference type="ARBA" id="ARBA00010187"/>
    </source>
</evidence>
<keyword evidence="8" id="KW-1185">Reference proteome</keyword>
<dbReference type="EMBL" id="CAJFDH010000002">
    <property type="protein sequence ID" value="CAD5211004.1"/>
    <property type="molecule type" value="Genomic_DNA"/>
</dbReference>
<keyword evidence="3" id="KW-1003">Cell membrane</keyword>
<protein>
    <recommendedName>
        <fullName evidence="6">PH domain-containing protein</fullName>
    </recommendedName>
</protein>
<dbReference type="PROSITE" id="PS50003">
    <property type="entry name" value="PH_DOMAIN"/>
    <property type="match status" value="1"/>
</dbReference>
<evidence type="ECO:0000313" key="8">
    <source>
        <dbReference type="Proteomes" id="UP000614601"/>
    </source>
</evidence>
<dbReference type="SMART" id="SM00233">
    <property type="entry name" value="PH"/>
    <property type="match status" value="1"/>
</dbReference>
<dbReference type="Proteomes" id="UP000783686">
    <property type="component" value="Unassembled WGS sequence"/>
</dbReference>
<keyword evidence="4" id="KW-0472">Membrane</keyword>
<evidence type="ECO:0000256" key="5">
    <source>
        <dbReference type="SAM" id="MobiDB-lite"/>
    </source>
</evidence>
<accession>A0A811K6I0</accession>
<dbReference type="Gene3D" id="2.30.29.30">
    <property type="entry name" value="Pleckstrin-homology domain (PH domain)/Phosphotyrosine-binding domain (PTB)"/>
    <property type="match status" value="1"/>
</dbReference>
<dbReference type="PANTHER" id="PTHR21630">
    <property type="entry name" value="VEPH-A/MELTED"/>
    <property type="match status" value="1"/>
</dbReference>
<organism evidence="7 8">
    <name type="scientific">Bursaphelenchus okinawaensis</name>
    <dbReference type="NCBI Taxonomy" id="465554"/>
    <lineage>
        <taxon>Eukaryota</taxon>
        <taxon>Metazoa</taxon>
        <taxon>Ecdysozoa</taxon>
        <taxon>Nematoda</taxon>
        <taxon>Chromadorea</taxon>
        <taxon>Rhabditida</taxon>
        <taxon>Tylenchina</taxon>
        <taxon>Tylenchomorpha</taxon>
        <taxon>Aphelenchoidea</taxon>
        <taxon>Aphelenchoididae</taxon>
        <taxon>Bursaphelenchus</taxon>
    </lineage>
</organism>
<evidence type="ECO:0000256" key="4">
    <source>
        <dbReference type="ARBA" id="ARBA00023136"/>
    </source>
</evidence>
<dbReference type="PANTHER" id="PTHR21630:SF10">
    <property type="entry name" value="VENTRICULAR ZONE-EXPRESSED PH DOMAIN-CONTAINING PROTEIN HOMOLOG 1"/>
    <property type="match status" value="1"/>
</dbReference>
<dbReference type="EMBL" id="CAJFCW020000002">
    <property type="protein sequence ID" value="CAG9092529.1"/>
    <property type="molecule type" value="Genomic_DNA"/>
</dbReference>